<dbReference type="EMBL" id="CACTIH010002319">
    <property type="protein sequence ID" value="CAA2975868.1"/>
    <property type="molecule type" value="Genomic_DNA"/>
</dbReference>
<name>A0A8S0R9Z8_OLEEU</name>
<dbReference type="OrthoDB" id="10611868at2759"/>
<protein>
    <submittedName>
        <fullName evidence="1">G-type lectin S-receptor-like serine threonine-kinase At5g24080 isoform X2</fullName>
    </submittedName>
</protein>
<gene>
    <name evidence="1" type="ORF">OLEA9_A050859</name>
</gene>
<evidence type="ECO:0000313" key="1">
    <source>
        <dbReference type="EMBL" id="CAA2975868.1"/>
    </source>
</evidence>
<keyword evidence="2" id="KW-1185">Reference proteome</keyword>
<organism evidence="1 2">
    <name type="scientific">Olea europaea subsp. europaea</name>
    <dbReference type="NCBI Taxonomy" id="158383"/>
    <lineage>
        <taxon>Eukaryota</taxon>
        <taxon>Viridiplantae</taxon>
        <taxon>Streptophyta</taxon>
        <taxon>Embryophyta</taxon>
        <taxon>Tracheophyta</taxon>
        <taxon>Spermatophyta</taxon>
        <taxon>Magnoliopsida</taxon>
        <taxon>eudicotyledons</taxon>
        <taxon>Gunneridae</taxon>
        <taxon>Pentapetalae</taxon>
        <taxon>asterids</taxon>
        <taxon>lamiids</taxon>
        <taxon>Lamiales</taxon>
        <taxon>Oleaceae</taxon>
        <taxon>Oleeae</taxon>
        <taxon>Olea</taxon>
    </lineage>
</organism>
<dbReference type="Gramene" id="OE9A050859T1">
    <property type="protein sequence ID" value="OE9A050859C1"/>
    <property type="gene ID" value="OE9A050859"/>
</dbReference>
<accession>A0A8S0R9Z8</accession>
<dbReference type="AlphaFoldDB" id="A0A8S0R9Z8"/>
<proteinExistence type="predicted"/>
<comment type="caution">
    <text evidence="1">The sequence shown here is derived from an EMBL/GenBank/DDBJ whole genome shotgun (WGS) entry which is preliminary data.</text>
</comment>
<dbReference type="Proteomes" id="UP000594638">
    <property type="component" value="Unassembled WGS sequence"/>
</dbReference>
<sequence>MQSWSSKLMEISCSLIKTPLSGHRIHQTLKSKQLSCLKMATSFYMVLINALHGKAFHIRQILCYQDNLLQFLSSSNLQNHLHMQRTSLSLALTYNFPESYDTSPDSYTNLSHWVGPELSNLTGDFVAVVDEEGSFGIIYGSSLNGAVYMYKNDNDNGGLSSATNQSGRPSVLQSLTLETNGNLCLYRWDNDVNGSRQLFPEWVVVSKPCDIAGICVNGICNLDQSRTNASSRAYQELQSLAMMASAGEIHL</sequence>
<evidence type="ECO:0000313" key="2">
    <source>
        <dbReference type="Proteomes" id="UP000594638"/>
    </source>
</evidence>
<reference evidence="1 2" key="1">
    <citation type="submission" date="2019-12" db="EMBL/GenBank/DDBJ databases">
        <authorList>
            <person name="Alioto T."/>
            <person name="Alioto T."/>
            <person name="Gomez Garrido J."/>
        </authorList>
    </citation>
    <scope>NUCLEOTIDE SEQUENCE [LARGE SCALE GENOMIC DNA]</scope>
</reference>